<dbReference type="InterPro" id="IPR014711">
    <property type="entry name" value="TopoI_cat_a-hlx-sub_euk"/>
</dbReference>
<reference evidence="9 10" key="1">
    <citation type="submission" date="2020-04" db="EMBL/GenBank/DDBJ databases">
        <authorList>
            <person name="Klaysubun C."/>
            <person name="Duangmal K."/>
            <person name="Lipun K."/>
        </authorList>
    </citation>
    <scope>NUCLEOTIDE SEQUENCE [LARGE SCALE GENOMIC DNA]</scope>
    <source>
        <strain evidence="9 10">K10HN5</strain>
    </source>
</reference>
<accession>A0ABX1SAC8</accession>
<feature type="domain" description="DNA topoisomerase I catalytic core eukaryotic-type" evidence="7">
    <location>
        <begin position="106"/>
        <end position="312"/>
    </location>
</feature>
<dbReference type="Pfam" id="PF21338">
    <property type="entry name" value="Top1B_N_bact"/>
    <property type="match status" value="1"/>
</dbReference>
<keyword evidence="6" id="KW-0413">Isomerase</keyword>
<protein>
    <recommendedName>
        <fullName evidence="3">DNA topoisomerase</fullName>
        <ecNumber evidence="3">5.6.2.1</ecNumber>
    </recommendedName>
</protein>
<comment type="catalytic activity">
    <reaction evidence="1">
        <text>ATP-independent breakage of single-stranded DNA, followed by passage and rejoining.</text>
        <dbReference type="EC" id="5.6.2.1"/>
    </reaction>
</comment>
<dbReference type="EC" id="5.6.2.1" evidence="3"/>
<proteinExistence type="inferred from homology"/>
<dbReference type="EMBL" id="JAAXLA010000012">
    <property type="protein sequence ID" value="NMH97428.1"/>
    <property type="molecule type" value="Genomic_DNA"/>
</dbReference>
<keyword evidence="10" id="KW-1185">Reference proteome</keyword>
<evidence type="ECO:0000256" key="2">
    <source>
        <dbReference type="ARBA" id="ARBA00006645"/>
    </source>
</evidence>
<dbReference type="Gene3D" id="1.10.132.120">
    <property type="match status" value="1"/>
</dbReference>
<dbReference type="Gene3D" id="3.30.66.10">
    <property type="entry name" value="DNA topoisomerase I domain"/>
    <property type="match status" value="1"/>
</dbReference>
<dbReference type="InterPro" id="IPR049331">
    <property type="entry name" value="Top1B_N_bact"/>
</dbReference>
<evidence type="ECO:0000256" key="3">
    <source>
        <dbReference type="ARBA" id="ARBA00012891"/>
    </source>
</evidence>
<dbReference type="Pfam" id="PF01028">
    <property type="entry name" value="Topoisom_I"/>
    <property type="match status" value="1"/>
</dbReference>
<feature type="domain" description="DNA topoisomerase IB N-terminal" evidence="8">
    <location>
        <begin position="46"/>
        <end position="93"/>
    </location>
</feature>
<dbReference type="InterPro" id="IPR035447">
    <property type="entry name" value="DNA_topo_I_N_sf"/>
</dbReference>
<sequence length="362" mass="40262">MGSSNDNGGFADLIAADPVAAAAAAGLHYVNDAIPGITRERRGGCWVYRRPDGAEIADPGERARIDAIGIPPAWTHVWISPLPDGHIQATGRDSRGRKQYRYHPRWREVRDVTKYHRMADFGRSLPGLRRHIDADLDLPGLPREKVLGAVIRLMDETLIRIGNEEYARQNHSYGLTTLHHEHVRIEGWTTIQFEFRAKSGKQQRVRLSDPRLASVVHACHELPGQELFHYIDDDGRVVHVGSADVNDYLRAITRAIVTAKDFRTWGGSVTAAETLVELGPPRSAADAKTKIVAAIDAAAARLNNTRAVCRKSYVNPRVPESYVDGTLDDAFRVAAERDRLRHSEAAMLMLVAEEPEFAEHLS</sequence>
<evidence type="ECO:0000256" key="1">
    <source>
        <dbReference type="ARBA" id="ARBA00000213"/>
    </source>
</evidence>
<dbReference type="SUPFAM" id="SSF55869">
    <property type="entry name" value="DNA topoisomerase I domain"/>
    <property type="match status" value="1"/>
</dbReference>
<evidence type="ECO:0000313" key="9">
    <source>
        <dbReference type="EMBL" id="NMH97428.1"/>
    </source>
</evidence>
<dbReference type="RefSeq" id="WP_169380876.1">
    <property type="nucleotide sequence ID" value="NZ_JAAXLA010000012.1"/>
</dbReference>
<evidence type="ECO:0000259" key="8">
    <source>
        <dbReference type="Pfam" id="PF21338"/>
    </source>
</evidence>
<dbReference type="InterPro" id="IPR011010">
    <property type="entry name" value="DNA_brk_join_enz"/>
</dbReference>
<dbReference type="InterPro" id="IPR001631">
    <property type="entry name" value="TopoI"/>
</dbReference>
<evidence type="ECO:0000256" key="4">
    <source>
        <dbReference type="ARBA" id="ARBA00023029"/>
    </source>
</evidence>
<comment type="similarity">
    <text evidence="2">Belongs to the type IB topoisomerase family.</text>
</comment>
<keyword evidence="4" id="KW-0799">Topoisomerase</keyword>
<comment type="caution">
    <text evidence="9">The sequence shown here is derived from an EMBL/GenBank/DDBJ whole genome shotgun (WGS) entry which is preliminary data.</text>
</comment>
<name>A0ABX1SAC8_9PSEU</name>
<dbReference type="Gene3D" id="3.90.15.10">
    <property type="entry name" value="Topoisomerase I, Chain A, domain 3"/>
    <property type="match status" value="1"/>
</dbReference>
<organism evidence="9 10">
    <name type="scientific">Pseudonocardia acidicola</name>
    <dbReference type="NCBI Taxonomy" id="2724939"/>
    <lineage>
        <taxon>Bacteria</taxon>
        <taxon>Bacillati</taxon>
        <taxon>Actinomycetota</taxon>
        <taxon>Actinomycetes</taxon>
        <taxon>Pseudonocardiales</taxon>
        <taxon>Pseudonocardiaceae</taxon>
        <taxon>Pseudonocardia</taxon>
    </lineage>
</organism>
<evidence type="ECO:0000256" key="6">
    <source>
        <dbReference type="ARBA" id="ARBA00023235"/>
    </source>
</evidence>
<dbReference type="InterPro" id="IPR013500">
    <property type="entry name" value="TopoI_cat_euk"/>
</dbReference>
<dbReference type="PRINTS" id="PR00416">
    <property type="entry name" value="EUTPISMRASEI"/>
</dbReference>
<keyword evidence="5" id="KW-0238">DNA-binding</keyword>
<dbReference type="PROSITE" id="PS52038">
    <property type="entry name" value="TOPO_IB_2"/>
    <property type="match status" value="1"/>
</dbReference>
<evidence type="ECO:0000259" key="7">
    <source>
        <dbReference type="Pfam" id="PF01028"/>
    </source>
</evidence>
<gene>
    <name evidence="9" type="ORF">HF526_08910</name>
</gene>
<evidence type="ECO:0000313" key="10">
    <source>
        <dbReference type="Proteomes" id="UP000820669"/>
    </source>
</evidence>
<dbReference type="SUPFAM" id="SSF56349">
    <property type="entry name" value="DNA breaking-rejoining enzymes"/>
    <property type="match status" value="1"/>
</dbReference>
<evidence type="ECO:0000256" key="5">
    <source>
        <dbReference type="ARBA" id="ARBA00023125"/>
    </source>
</evidence>
<dbReference type="Proteomes" id="UP000820669">
    <property type="component" value="Unassembled WGS sequence"/>
</dbReference>